<evidence type="ECO:0000313" key="1">
    <source>
        <dbReference type="EMBL" id="KAK9747691.1"/>
    </source>
</evidence>
<dbReference type="InterPro" id="IPR006553">
    <property type="entry name" value="Leu-rich_rpt_Cys-con_subtyp"/>
</dbReference>
<dbReference type="Proteomes" id="UP001443914">
    <property type="component" value="Unassembled WGS sequence"/>
</dbReference>
<dbReference type="SUPFAM" id="SSF81383">
    <property type="entry name" value="F-box domain"/>
    <property type="match status" value="1"/>
</dbReference>
<protein>
    <recommendedName>
        <fullName evidence="3">F-box domain-containing protein</fullName>
    </recommendedName>
</protein>
<dbReference type="InterPro" id="IPR036047">
    <property type="entry name" value="F-box-like_dom_sf"/>
</dbReference>
<evidence type="ECO:0000313" key="2">
    <source>
        <dbReference type="Proteomes" id="UP001443914"/>
    </source>
</evidence>
<name>A0AAW1MMC0_SAPOF</name>
<dbReference type="AlphaFoldDB" id="A0AAW1MMC0"/>
<dbReference type="InterPro" id="IPR032675">
    <property type="entry name" value="LRR_dom_sf"/>
</dbReference>
<accession>A0AAW1MMC0</accession>
<reference evidence="1" key="1">
    <citation type="submission" date="2024-03" db="EMBL/GenBank/DDBJ databases">
        <title>WGS assembly of Saponaria officinalis var. Norfolk2.</title>
        <authorList>
            <person name="Jenkins J."/>
            <person name="Shu S."/>
            <person name="Grimwood J."/>
            <person name="Barry K."/>
            <person name="Goodstein D."/>
            <person name="Schmutz J."/>
            <person name="Leebens-Mack J."/>
            <person name="Osbourn A."/>
        </authorList>
    </citation>
    <scope>NUCLEOTIDE SEQUENCE [LARGE SCALE GENOMIC DNA]</scope>
    <source>
        <strain evidence="1">JIC</strain>
    </source>
</reference>
<dbReference type="Gene3D" id="3.80.10.10">
    <property type="entry name" value="Ribonuclease Inhibitor"/>
    <property type="match status" value="2"/>
</dbReference>
<keyword evidence="2" id="KW-1185">Reference proteome</keyword>
<dbReference type="GO" id="GO:0005737">
    <property type="term" value="C:cytoplasm"/>
    <property type="evidence" value="ECO:0007669"/>
    <property type="project" value="TreeGrafter"/>
</dbReference>
<sequence>MRHHIAPSTPATPYLDHTLRRKKSRGSYNCGRCGHPKKGHVCDLAPPAAAGAATTRTMRALTFDDADVADSAELEAAAALAELVDPGVEDPDLFDPDVIAGGRWPAGCVWEVMRRLPPSTLMAAAGVCRGWRDVAGRVWKAAEEIRIRVPGNGSVGFVGSVLKKCSSLVRISLRMESDVDATMLACIAFSCPNLESLEILISESSINRITGDELGRFVGDRRCLSSLKMEGCSNMGSIIMSSGSLSTLWLSDLQSLSKTIINCPNLREVSLNFTRQDDDATNVTSLVDNLGRYCPRLQNIHIASAKISHSTVLALSSANLKGLKMLSLVLASGITDASVAAIAYSFTKLELLDLSGSSISDSGIGIICNVFSRTLTRLLLALCPNITSSGIQFATAQLPHLELMDCGMSISDPDDVPVDESNDQRSQNNSKSHHIYQKLIVKHNRLKKLSLWGCSGLDALYLNCPELIDLNLTACKNLHPERIVLQCPNLESIHAAKCVKTLHEVLDTQVNDCPTESNILSKRMADGSKRVRGPYMPFQQPSEDTKQFEPRKRRCIVSIR</sequence>
<dbReference type="EMBL" id="JBDFQZ010000002">
    <property type="protein sequence ID" value="KAK9747691.1"/>
    <property type="molecule type" value="Genomic_DNA"/>
</dbReference>
<dbReference type="SMART" id="SM00367">
    <property type="entry name" value="LRR_CC"/>
    <property type="match status" value="4"/>
</dbReference>
<dbReference type="InterPro" id="IPR050648">
    <property type="entry name" value="F-box_LRR-repeat"/>
</dbReference>
<dbReference type="SUPFAM" id="SSF52047">
    <property type="entry name" value="RNI-like"/>
    <property type="match status" value="1"/>
</dbReference>
<dbReference type="PANTHER" id="PTHR13382">
    <property type="entry name" value="MITOCHONDRIAL ATP SYNTHASE COUPLING FACTOR B"/>
    <property type="match status" value="1"/>
</dbReference>
<proteinExistence type="predicted"/>
<comment type="caution">
    <text evidence="1">The sequence shown here is derived from an EMBL/GenBank/DDBJ whole genome shotgun (WGS) entry which is preliminary data.</text>
</comment>
<evidence type="ECO:0008006" key="3">
    <source>
        <dbReference type="Google" id="ProtNLM"/>
    </source>
</evidence>
<organism evidence="1 2">
    <name type="scientific">Saponaria officinalis</name>
    <name type="common">Common soapwort</name>
    <name type="synonym">Lychnis saponaria</name>
    <dbReference type="NCBI Taxonomy" id="3572"/>
    <lineage>
        <taxon>Eukaryota</taxon>
        <taxon>Viridiplantae</taxon>
        <taxon>Streptophyta</taxon>
        <taxon>Embryophyta</taxon>
        <taxon>Tracheophyta</taxon>
        <taxon>Spermatophyta</taxon>
        <taxon>Magnoliopsida</taxon>
        <taxon>eudicotyledons</taxon>
        <taxon>Gunneridae</taxon>
        <taxon>Pentapetalae</taxon>
        <taxon>Caryophyllales</taxon>
        <taxon>Caryophyllaceae</taxon>
        <taxon>Caryophylleae</taxon>
        <taxon>Saponaria</taxon>
    </lineage>
</organism>
<dbReference type="PANTHER" id="PTHR13382:SF21">
    <property type="entry name" value="OS12G0601000 PROTEIN"/>
    <property type="match status" value="1"/>
</dbReference>
<gene>
    <name evidence="1" type="ORF">RND81_02G009000</name>
</gene>